<reference evidence="3 4" key="1">
    <citation type="submission" date="2023-11" db="EMBL/GenBank/DDBJ databases">
        <title>Gilvimarinus fulvus sp. nov., isolated from the surface of Kelp.</title>
        <authorList>
            <person name="Sun Y.Y."/>
            <person name="Gong Y."/>
            <person name="Du Z.J."/>
        </authorList>
    </citation>
    <scope>NUCLEOTIDE SEQUENCE [LARGE SCALE GENOMIC DNA]</scope>
    <source>
        <strain evidence="3 4">SDUM040013</strain>
    </source>
</reference>
<organism evidence="3 4">
    <name type="scientific">Gilvimarinus gilvus</name>
    <dbReference type="NCBI Taxonomy" id="3058038"/>
    <lineage>
        <taxon>Bacteria</taxon>
        <taxon>Pseudomonadati</taxon>
        <taxon>Pseudomonadota</taxon>
        <taxon>Gammaproteobacteria</taxon>
        <taxon>Cellvibrionales</taxon>
        <taxon>Cellvibrionaceae</taxon>
        <taxon>Gilvimarinus</taxon>
    </lineage>
</organism>
<feature type="signal peptide" evidence="2">
    <location>
        <begin position="1"/>
        <end position="24"/>
    </location>
</feature>
<keyword evidence="4" id="KW-1185">Reference proteome</keyword>
<dbReference type="EMBL" id="JAXAFO010000031">
    <property type="protein sequence ID" value="MDX6850755.1"/>
    <property type="molecule type" value="Genomic_DNA"/>
</dbReference>
<feature type="transmembrane region" description="Helical" evidence="1">
    <location>
        <begin position="104"/>
        <end position="122"/>
    </location>
</feature>
<proteinExistence type="predicted"/>
<evidence type="ECO:0000313" key="3">
    <source>
        <dbReference type="EMBL" id="MDX6850755.1"/>
    </source>
</evidence>
<name>A0ABU4S0S2_9GAMM</name>
<feature type="transmembrane region" description="Helical" evidence="1">
    <location>
        <begin position="169"/>
        <end position="190"/>
    </location>
</feature>
<accession>A0ABU4S0S2</accession>
<feature type="chain" id="PRO_5046433240" description="DUF2306 domain-containing protein" evidence="2">
    <location>
        <begin position="25"/>
        <end position="277"/>
    </location>
</feature>
<keyword evidence="2" id="KW-0732">Signal</keyword>
<feature type="transmembrane region" description="Helical" evidence="1">
    <location>
        <begin position="202"/>
        <end position="219"/>
    </location>
</feature>
<gene>
    <name evidence="3" type="ORF">SCD92_15380</name>
</gene>
<evidence type="ECO:0000256" key="2">
    <source>
        <dbReference type="SAM" id="SignalP"/>
    </source>
</evidence>
<keyword evidence="1" id="KW-1133">Transmembrane helix</keyword>
<dbReference type="RefSeq" id="WP_302723378.1">
    <property type="nucleotide sequence ID" value="NZ_JAULRU010000617.1"/>
</dbReference>
<feature type="transmembrane region" description="Helical" evidence="1">
    <location>
        <begin position="134"/>
        <end position="154"/>
    </location>
</feature>
<keyword evidence="1" id="KW-0812">Transmembrane</keyword>
<evidence type="ECO:0000256" key="1">
    <source>
        <dbReference type="SAM" id="Phobius"/>
    </source>
</evidence>
<protein>
    <recommendedName>
        <fullName evidence="5">DUF2306 domain-containing protein</fullName>
    </recommendedName>
</protein>
<feature type="transmembrane region" description="Helical" evidence="1">
    <location>
        <begin position="77"/>
        <end position="98"/>
    </location>
</feature>
<comment type="caution">
    <text evidence="3">The sequence shown here is derived from an EMBL/GenBank/DDBJ whole genome shotgun (WGS) entry which is preliminary data.</text>
</comment>
<evidence type="ECO:0000313" key="4">
    <source>
        <dbReference type="Proteomes" id="UP001273505"/>
    </source>
</evidence>
<dbReference type="Proteomes" id="UP001273505">
    <property type="component" value="Unassembled WGS sequence"/>
</dbReference>
<sequence>MNFSTVRNTTAILVLASLAMSAQATRLELNPSAHVALHWGANFILYTHIIGGALGLLTGLIASLAKKGGTLHKRAGKVFMVSMFVCYFIGAMVAPFLSDGQRPNFVAAVLALYLLVSGIHAAKRKIYTASIYNALGLVVALGISAMGFLFMYMGSQSEAGSVDGSPPEAFVIFAIVGLLAFIGEARVLIIRKLSQEARLIRHLWRMCFSFFFASGSLFFGQPQIFPQWFNASLLPEVLAIFPILILVYGVLSVSLKGLLKRLNFSQRTLSKNFTDTY</sequence>
<feature type="transmembrane region" description="Helical" evidence="1">
    <location>
        <begin position="239"/>
        <end position="259"/>
    </location>
</feature>
<keyword evidence="1" id="KW-0472">Membrane</keyword>
<feature type="transmembrane region" description="Helical" evidence="1">
    <location>
        <begin position="43"/>
        <end position="65"/>
    </location>
</feature>
<evidence type="ECO:0008006" key="5">
    <source>
        <dbReference type="Google" id="ProtNLM"/>
    </source>
</evidence>